<feature type="transmembrane region" description="Helical" evidence="1">
    <location>
        <begin position="12"/>
        <end position="32"/>
    </location>
</feature>
<feature type="transmembrane region" description="Helical" evidence="1">
    <location>
        <begin position="38"/>
        <end position="58"/>
    </location>
</feature>
<feature type="transmembrane region" description="Helical" evidence="1">
    <location>
        <begin position="78"/>
        <end position="97"/>
    </location>
</feature>
<keyword evidence="1" id="KW-0472">Membrane</keyword>
<name>A0A370Q3U7_9GAMM</name>
<protein>
    <submittedName>
        <fullName evidence="2">Uncharacterized protein</fullName>
    </submittedName>
</protein>
<dbReference type="RefSeq" id="WP_115460524.1">
    <property type="nucleotide sequence ID" value="NZ_QRAP01000020.1"/>
</dbReference>
<proteinExistence type="predicted"/>
<dbReference type="EMBL" id="QRAP01000020">
    <property type="protein sequence ID" value="RDK83016.1"/>
    <property type="molecule type" value="Genomic_DNA"/>
</dbReference>
<evidence type="ECO:0000256" key="1">
    <source>
        <dbReference type="SAM" id="Phobius"/>
    </source>
</evidence>
<evidence type="ECO:0000313" key="2">
    <source>
        <dbReference type="EMBL" id="RDK83016.1"/>
    </source>
</evidence>
<accession>A0A370Q3U7</accession>
<dbReference type="Proteomes" id="UP000254848">
    <property type="component" value="Unassembled WGS sequence"/>
</dbReference>
<keyword evidence="1" id="KW-0812">Transmembrane</keyword>
<reference evidence="2 3" key="1">
    <citation type="submission" date="2018-07" db="EMBL/GenBank/DDBJ databases">
        <title>Genomic Encyclopedia of Type Strains, Phase IV (KMG-IV): sequencing the most valuable type-strain genomes for metagenomic binning, comparative biology and taxonomic classification.</title>
        <authorList>
            <person name="Goeker M."/>
        </authorList>
    </citation>
    <scope>NUCLEOTIDE SEQUENCE [LARGE SCALE GENOMIC DNA]</scope>
    <source>
        <strain evidence="2 3">DSM 103736</strain>
    </source>
</reference>
<sequence length="100" mass="11128">MDMNAAVPAGGVMKLARMLSVLLLLIGSYFMIMRPESAFSALCATLASLAIIGVVALLMQIRWRTIERTEGARYFRTALGCMILLLVEYSALMFFYITRP</sequence>
<organism evidence="2 3">
    <name type="scientific">Enterobacillus tribolii</name>
    <dbReference type="NCBI Taxonomy" id="1487935"/>
    <lineage>
        <taxon>Bacteria</taxon>
        <taxon>Pseudomonadati</taxon>
        <taxon>Pseudomonadota</taxon>
        <taxon>Gammaproteobacteria</taxon>
        <taxon>Enterobacterales</taxon>
        <taxon>Hafniaceae</taxon>
        <taxon>Enterobacillus</taxon>
    </lineage>
</organism>
<keyword evidence="1" id="KW-1133">Transmembrane helix</keyword>
<evidence type="ECO:0000313" key="3">
    <source>
        <dbReference type="Proteomes" id="UP000254848"/>
    </source>
</evidence>
<dbReference type="AlphaFoldDB" id="A0A370Q3U7"/>
<comment type="caution">
    <text evidence="2">The sequence shown here is derived from an EMBL/GenBank/DDBJ whole genome shotgun (WGS) entry which is preliminary data.</text>
</comment>
<gene>
    <name evidence="2" type="ORF">C8D90_1202</name>
</gene>
<keyword evidence="3" id="KW-1185">Reference proteome</keyword>